<feature type="signal peptide" evidence="1">
    <location>
        <begin position="1"/>
        <end position="24"/>
    </location>
</feature>
<evidence type="ECO:0000313" key="3">
    <source>
        <dbReference type="Proteomes" id="UP001165308"/>
    </source>
</evidence>
<feature type="chain" id="PRO_5045838734" evidence="1">
    <location>
        <begin position="25"/>
        <end position="121"/>
    </location>
</feature>
<protein>
    <submittedName>
        <fullName evidence="2">Glucose-inhibited division protein B</fullName>
    </submittedName>
</protein>
<gene>
    <name evidence="2" type="ORF">M8006_15195</name>
</gene>
<dbReference type="RefSeq" id="WP_250083642.1">
    <property type="nucleotide sequence ID" value="NZ_JAMJPJ010000034.1"/>
</dbReference>
<evidence type="ECO:0000256" key="1">
    <source>
        <dbReference type="SAM" id="SignalP"/>
    </source>
</evidence>
<sequence length="121" mass="13093">MMSKPNAAAFWRFLVAGVTLALLAGCSDPAPREVTLAVLATNGSAHDGNRVATQGRVRSFDDPLHYWIEDEDLNRVEVAPHALVAPHLGERVRVVGGFTYSPETGRKLELKGVEPLSEADD</sequence>
<evidence type="ECO:0000313" key="2">
    <source>
        <dbReference type="EMBL" id="MCL7931307.1"/>
    </source>
</evidence>
<proteinExistence type="predicted"/>
<keyword evidence="1" id="KW-0732">Signal</keyword>
<name>A0ABT0SU34_9GAMM</name>
<organism evidence="2 3">
    <name type="scientific">Halomonas llamarensis</name>
    <dbReference type="NCBI Taxonomy" id="2945104"/>
    <lineage>
        <taxon>Bacteria</taxon>
        <taxon>Pseudomonadati</taxon>
        <taxon>Pseudomonadota</taxon>
        <taxon>Gammaproteobacteria</taxon>
        <taxon>Oceanospirillales</taxon>
        <taxon>Halomonadaceae</taxon>
        <taxon>Halomonas</taxon>
    </lineage>
</organism>
<accession>A0ABT0SU34</accession>
<dbReference type="EMBL" id="JAMJPJ010000034">
    <property type="protein sequence ID" value="MCL7931307.1"/>
    <property type="molecule type" value="Genomic_DNA"/>
</dbReference>
<reference evidence="2" key="1">
    <citation type="submission" date="2022-05" db="EMBL/GenBank/DDBJ databases">
        <title>Halomonas geminus sp. nov. and Halomonas llamarensis sp. nov. isolated from high-altitude salars of the Atacama Desert.</title>
        <authorList>
            <person name="Hintersatz C."/>
            <person name="Rojas L.A."/>
            <person name="Wei T.-S."/>
            <person name="Kutschke S."/>
            <person name="Lehmann F."/>
            <person name="Jain R."/>
            <person name="Pollmann K."/>
        </authorList>
    </citation>
    <scope>NUCLEOTIDE SEQUENCE</scope>
    <source>
        <strain evidence="2">ATCHA</strain>
    </source>
</reference>
<dbReference type="Proteomes" id="UP001165308">
    <property type="component" value="Unassembled WGS sequence"/>
</dbReference>
<keyword evidence="3" id="KW-1185">Reference proteome</keyword>
<comment type="caution">
    <text evidence="2">The sequence shown here is derived from an EMBL/GenBank/DDBJ whole genome shotgun (WGS) entry which is preliminary data.</text>
</comment>
<dbReference type="PROSITE" id="PS51257">
    <property type="entry name" value="PROKAR_LIPOPROTEIN"/>
    <property type="match status" value="1"/>
</dbReference>